<keyword evidence="1" id="KW-0805">Transcription regulation</keyword>
<gene>
    <name evidence="4" type="ORF">GCM10025864_08640</name>
</gene>
<evidence type="ECO:0000259" key="3">
    <source>
        <dbReference type="Pfam" id="PF16859"/>
    </source>
</evidence>
<dbReference type="InterPro" id="IPR036271">
    <property type="entry name" value="Tet_transcr_reg_TetR-rel_C_sf"/>
</dbReference>
<evidence type="ECO:0000256" key="1">
    <source>
        <dbReference type="ARBA" id="ARBA00023015"/>
    </source>
</evidence>
<feature type="domain" description="Tetracyclin repressor-like C-terminal" evidence="3">
    <location>
        <begin position="1"/>
        <end position="78"/>
    </location>
</feature>
<evidence type="ECO:0000313" key="5">
    <source>
        <dbReference type="Proteomes" id="UP001157091"/>
    </source>
</evidence>
<dbReference type="Pfam" id="PF16859">
    <property type="entry name" value="TetR_C_11"/>
    <property type="match status" value="1"/>
</dbReference>
<keyword evidence="5" id="KW-1185">Reference proteome</keyword>
<keyword evidence="2" id="KW-0804">Transcription</keyword>
<dbReference type="EMBL" id="BSUK01000001">
    <property type="protein sequence ID" value="GMA23105.1"/>
    <property type="molecule type" value="Genomic_DNA"/>
</dbReference>
<accession>A0ABQ6HXK5</accession>
<dbReference type="InterPro" id="IPR011075">
    <property type="entry name" value="TetR_C"/>
</dbReference>
<reference evidence="5" key="1">
    <citation type="journal article" date="2019" name="Int. J. Syst. Evol. Microbiol.">
        <title>The Global Catalogue of Microorganisms (GCM) 10K type strain sequencing project: providing services to taxonomists for standard genome sequencing and annotation.</title>
        <authorList>
            <consortium name="The Broad Institute Genomics Platform"/>
            <consortium name="The Broad Institute Genome Sequencing Center for Infectious Disease"/>
            <person name="Wu L."/>
            <person name="Ma J."/>
        </authorList>
    </citation>
    <scope>NUCLEOTIDE SEQUENCE [LARGE SCALE GENOMIC DNA]</scope>
    <source>
        <strain evidence="5">NBRC 106348</strain>
    </source>
</reference>
<protein>
    <recommendedName>
        <fullName evidence="3">Tetracyclin repressor-like C-terminal domain-containing protein</fullName>
    </recommendedName>
</protein>
<proteinExistence type="predicted"/>
<dbReference type="SUPFAM" id="SSF48498">
    <property type="entry name" value="Tetracyclin repressor-like, C-terminal domain"/>
    <property type="match status" value="1"/>
</dbReference>
<dbReference type="Proteomes" id="UP001157091">
    <property type="component" value="Unassembled WGS sequence"/>
</dbReference>
<evidence type="ECO:0000256" key="2">
    <source>
        <dbReference type="ARBA" id="ARBA00023163"/>
    </source>
</evidence>
<organism evidence="4 5">
    <name type="scientific">Luteimicrobium album</name>
    <dbReference type="NCBI Taxonomy" id="1054550"/>
    <lineage>
        <taxon>Bacteria</taxon>
        <taxon>Bacillati</taxon>
        <taxon>Actinomycetota</taxon>
        <taxon>Actinomycetes</taxon>
        <taxon>Micrococcales</taxon>
        <taxon>Luteimicrobium</taxon>
    </lineage>
</organism>
<name>A0ABQ6HXK5_9MICO</name>
<dbReference type="Gene3D" id="1.10.357.10">
    <property type="entry name" value="Tetracycline Repressor, domain 2"/>
    <property type="match status" value="1"/>
</dbReference>
<sequence length="81" mass="8930">MAEAQLDEAFSHRFWDGFIENRRAALRTVLERAAGRGELPVGVSADTLLDVVFGVIWYRVLTGRVLGSDAVADELVALITR</sequence>
<comment type="caution">
    <text evidence="4">The sequence shown here is derived from an EMBL/GenBank/DDBJ whole genome shotgun (WGS) entry which is preliminary data.</text>
</comment>
<evidence type="ECO:0000313" key="4">
    <source>
        <dbReference type="EMBL" id="GMA23105.1"/>
    </source>
</evidence>